<reference evidence="1 4" key="3">
    <citation type="submission" date="2023-07" db="EMBL/GenBank/DDBJ databases">
        <title>Genome content predicts the carbon catabolic preferences of heterotrophic bacteria.</title>
        <authorList>
            <person name="Gralka M."/>
        </authorList>
    </citation>
    <scope>NUCLEOTIDE SEQUENCE [LARGE SCALE GENOMIC DNA]</scope>
    <source>
        <strain evidence="1 4">4G03</strain>
    </source>
</reference>
<dbReference type="Proteomes" id="UP001242342">
    <property type="component" value="Unassembled WGS sequence"/>
</dbReference>
<evidence type="ECO:0000313" key="3">
    <source>
        <dbReference type="Proteomes" id="UP000222163"/>
    </source>
</evidence>
<dbReference type="EMBL" id="JAUYVU010000008">
    <property type="protein sequence ID" value="MDP2541928.1"/>
    <property type="molecule type" value="Genomic_DNA"/>
</dbReference>
<dbReference type="EMBL" id="PDUU01000006">
    <property type="protein sequence ID" value="PHN97655.1"/>
    <property type="molecule type" value="Genomic_DNA"/>
</dbReference>
<dbReference type="InterPro" id="IPR023122">
    <property type="entry name" value="NE1680-like_sf"/>
</dbReference>
<dbReference type="Pfam" id="PF09630">
    <property type="entry name" value="DUF2024"/>
    <property type="match status" value="1"/>
</dbReference>
<protein>
    <submittedName>
        <fullName evidence="1">DUF2024 family protein</fullName>
    </submittedName>
</protein>
<dbReference type="RefSeq" id="WP_099215372.1">
    <property type="nucleotide sequence ID" value="NZ_JAUYVU010000008.1"/>
</dbReference>
<evidence type="ECO:0000313" key="2">
    <source>
        <dbReference type="EMBL" id="PHN97655.1"/>
    </source>
</evidence>
<keyword evidence="4" id="KW-1185">Reference proteome</keyword>
<accession>A0A2G1BVM7</accession>
<reference evidence="2" key="2">
    <citation type="submission" date="2017-10" db="EMBL/GenBank/DDBJ databases">
        <authorList>
            <person name="Enke T.N."/>
            <person name="Cordero O.X."/>
        </authorList>
    </citation>
    <scope>NUCLEOTIDE SEQUENCE</scope>
    <source>
        <strain evidence="2">4G03</strain>
    </source>
</reference>
<dbReference type="AlphaFoldDB" id="A0A2G1BVM7"/>
<proteinExistence type="predicted"/>
<dbReference type="InterPro" id="IPR018592">
    <property type="entry name" value="DUF2024"/>
</dbReference>
<comment type="caution">
    <text evidence="2">The sequence shown here is derived from an EMBL/GenBank/DDBJ whole genome shotgun (WGS) entry which is preliminary data.</text>
</comment>
<dbReference type="SUPFAM" id="SSF160766">
    <property type="entry name" value="NE1680-like"/>
    <property type="match status" value="1"/>
</dbReference>
<sequence length="87" mass="10327">MEVAVWDTYVTKKDGKIMHFDIITPSNNKDTTIIFNYGKEYLRTKGLENLEISSKECVFCHIEILKPEWENSIHKKGYFIYEMENCN</sequence>
<dbReference type="Gene3D" id="3.10.510.10">
    <property type="entry name" value="NE1680-like"/>
    <property type="match status" value="1"/>
</dbReference>
<organism evidence="2 3">
    <name type="scientific">Tenacibaculum discolor</name>
    <dbReference type="NCBI Taxonomy" id="361581"/>
    <lineage>
        <taxon>Bacteria</taxon>
        <taxon>Pseudomonadati</taxon>
        <taxon>Bacteroidota</taxon>
        <taxon>Flavobacteriia</taxon>
        <taxon>Flavobacteriales</taxon>
        <taxon>Flavobacteriaceae</taxon>
        <taxon>Tenacibaculum</taxon>
    </lineage>
</organism>
<dbReference type="Proteomes" id="UP000222163">
    <property type="component" value="Unassembled WGS sequence"/>
</dbReference>
<evidence type="ECO:0000313" key="4">
    <source>
        <dbReference type="Proteomes" id="UP001242342"/>
    </source>
</evidence>
<gene>
    <name evidence="2" type="ORF">CSC81_08705</name>
    <name evidence="1" type="ORF">Q8W23_10630</name>
</gene>
<reference evidence="2 3" key="1">
    <citation type="journal article" date="2016" name="Nat. Commun.">
        <title>Microbial interactions lead to rapid micro-scale successions on model marine particles.</title>
        <authorList>
            <person name="Datta M.S."/>
            <person name="Sliwerska E."/>
            <person name="Gore J."/>
            <person name="Polz M.F."/>
            <person name="Cordero O.X."/>
        </authorList>
    </citation>
    <scope>NUCLEOTIDE SEQUENCE [LARGE SCALE GENOMIC DNA]</scope>
    <source>
        <strain evidence="2 3">4G03</strain>
    </source>
</reference>
<evidence type="ECO:0000313" key="1">
    <source>
        <dbReference type="EMBL" id="MDP2541928.1"/>
    </source>
</evidence>
<name>A0A2G1BVM7_9FLAO</name>